<gene>
    <name evidence="2" type="primary">Hypp2450</name>
    <name evidence="2" type="ORF">BLAG_LOCUS17091</name>
</gene>
<feature type="region of interest" description="Disordered" evidence="1">
    <location>
        <begin position="105"/>
        <end position="136"/>
    </location>
</feature>
<feature type="region of interest" description="Disordered" evidence="1">
    <location>
        <begin position="1"/>
        <end position="26"/>
    </location>
</feature>
<evidence type="ECO:0000313" key="3">
    <source>
        <dbReference type="Proteomes" id="UP000838412"/>
    </source>
</evidence>
<proteinExistence type="predicted"/>
<evidence type="ECO:0000313" key="2">
    <source>
        <dbReference type="EMBL" id="CAH1261767.1"/>
    </source>
</evidence>
<feature type="compositionally biased region" description="Polar residues" evidence="1">
    <location>
        <begin position="109"/>
        <end position="122"/>
    </location>
</feature>
<evidence type="ECO:0000256" key="1">
    <source>
        <dbReference type="SAM" id="MobiDB-lite"/>
    </source>
</evidence>
<dbReference type="AlphaFoldDB" id="A0A8J9ZQN8"/>
<dbReference type="Proteomes" id="UP000838412">
    <property type="component" value="Chromosome 4"/>
</dbReference>
<keyword evidence="3" id="KW-1185">Reference proteome</keyword>
<protein>
    <submittedName>
        <fullName evidence="2">Hypp2450 protein</fullName>
    </submittedName>
</protein>
<organism evidence="2 3">
    <name type="scientific">Branchiostoma lanceolatum</name>
    <name type="common">Common lancelet</name>
    <name type="synonym">Amphioxus lanceolatum</name>
    <dbReference type="NCBI Taxonomy" id="7740"/>
    <lineage>
        <taxon>Eukaryota</taxon>
        <taxon>Metazoa</taxon>
        <taxon>Chordata</taxon>
        <taxon>Cephalochordata</taxon>
        <taxon>Leptocardii</taxon>
        <taxon>Amphioxiformes</taxon>
        <taxon>Branchiostomatidae</taxon>
        <taxon>Branchiostoma</taxon>
    </lineage>
</organism>
<name>A0A8J9ZQN8_BRALA</name>
<dbReference type="EMBL" id="OV696689">
    <property type="protein sequence ID" value="CAH1261767.1"/>
    <property type="molecule type" value="Genomic_DNA"/>
</dbReference>
<accession>A0A8J9ZQN8</accession>
<reference evidence="2" key="1">
    <citation type="submission" date="2022-01" db="EMBL/GenBank/DDBJ databases">
        <authorList>
            <person name="Braso-Vives M."/>
        </authorList>
    </citation>
    <scope>NUCLEOTIDE SEQUENCE</scope>
</reference>
<sequence length="136" mass="15144">MYLREEYKRANPATHFSEERSQSDNQQLQSAIAKFAPNTSAQDLIEEPTSPLRHTARTWSTEINDNVTRCRSNKHLWITAERVVTPVVIMAEVSADRIQLIPQRLAPSTAGTPNSNKLTPQLQRLAGTPAAGHTAQ</sequence>